<dbReference type="InterPro" id="IPR016135">
    <property type="entry name" value="UBQ-conjugating_enzyme/RWD"/>
</dbReference>
<feature type="domain" description="RING-type" evidence="16">
    <location>
        <begin position="134"/>
        <end position="201"/>
    </location>
</feature>
<evidence type="ECO:0000256" key="6">
    <source>
        <dbReference type="ARBA" id="ARBA00022679"/>
    </source>
</evidence>
<keyword evidence="19" id="KW-1185">Reference proteome</keyword>
<dbReference type="GO" id="GO:0061630">
    <property type="term" value="F:ubiquitin protein ligase activity"/>
    <property type="evidence" value="ECO:0007669"/>
    <property type="project" value="UniProtKB-EC"/>
</dbReference>
<evidence type="ECO:0000256" key="9">
    <source>
        <dbReference type="ARBA" id="ARBA00022786"/>
    </source>
</evidence>
<sequence>MSWSGDVTANMAAESDVLSEIEVLQSIYLDELSVTQRDEGGWTVSLVLYPSTAEDCLSQFVRLTLTMDLNSQYPYSSPCISIHNPRGLSDDKLLSLQSSLQKEAESCMGTPVLYQLIERAKEILTESNIPHGNCVICLYGFKEGEVFTKTSCYHYFHSHCLGRYITHSEMELQDRERELEEDKTRDQTEKEELAVVCPVCREPVTYDLDALLSSPAPIFTQQEDVVIGGEFRTKWAAFQKILEQQKEKGGVIDPEEESNRFLIHINEAQDSPGTVASGAESCQSLPSSSSDSIGATQASQSHHIIGQSQRLCTHERRQQSDFKRGHRGRGGRRGGSGRHAMPSPGVEHLGRLMQSPDKINKINSDPPNTTSQVESTAQGQAFELSDNIAQLMKPLINEEEKYNSQDKVTSKSSCGQDVGKHNVCISKDVDQTILQDGHPEREHVSRGWKRGSRGSGRHHGHWQERNFKGPGYWDNSGSVGHRGGGHRAREGGAGHYHRGGGAHRGGGRGLLQRVEKEFRKEGVL</sequence>
<dbReference type="FunFam" id="3.10.110.10:FF:000052">
    <property type="entry name" value="Putative e3 ubiquitin-protein ligase rnf25"/>
    <property type="match status" value="1"/>
</dbReference>
<evidence type="ECO:0000256" key="7">
    <source>
        <dbReference type="ARBA" id="ARBA00022723"/>
    </source>
</evidence>
<feature type="compositionally biased region" description="Basic residues" evidence="15">
    <location>
        <begin position="324"/>
        <end position="336"/>
    </location>
</feature>
<dbReference type="PANTHER" id="PTHR13198">
    <property type="entry name" value="RING FINGER PROTEIN 25"/>
    <property type="match status" value="1"/>
</dbReference>
<dbReference type="InterPro" id="IPR013083">
    <property type="entry name" value="Znf_RING/FYVE/PHD"/>
</dbReference>
<keyword evidence="10" id="KW-0862">Zinc</keyword>
<organism evidence="18 19">
    <name type="scientific">Phoxinus phoxinus</name>
    <name type="common">Eurasian minnow</name>
    <dbReference type="NCBI Taxonomy" id="58324"/>
    <lineage>
        <taxon>Eukaryota</taxon>
        <taxon>Metazoa</taxon>
        <taxon>Chordata</taxon>
        <taxon>Craniata</taxon>
        <taxon>Vertebrata</taxon>
        <taxon>Euteleostomi</taxon>
        <taxon>Actinopterygii</taxon>
        <taxon>Neopterygii</taxon>
        <taxon>Teleostei</taxon>
        <taxon>Ostariophysi</taxon>
        <taxon>Cypriniformes</taxon>
        <taxon>Leuciscidae</taxon>
        <taxon>Phoxininae</taxon>
        <taxon>Phoxinus</taxon>
    </lineage>
</organism>
<evidence type="ECO:0000256" key="15">
    <source>
        <dbReference type="SAM" id="MobiDB-lite"/>
    </source>
</evidence>
<dbReference type="Proteomes" id="UP001364617">
    <property type="component" value="Unassembled WGS sequence"/>
</dbReference>
<comment type="caution">
    <text evidence="18">The sequence shown here is derived from an EMBL/GenBank/DDBJ whole genome shotgun (WGS) entry which is preliminary data.</text>
</comment>
<dbReference type="FunFam" id="3.30.40.10:FF:000215">
    <property type="entry name" value="E3 ubiquitin-protein ligase RNF25"/>
    <property type="match status" value="1"/>
</dbReference>
<keyword evidence="5" id="KW-0963">Cytoplasm</keyword>
<reference evidence="18 19" key="1">
    <citation type="submission" date="2024-02" db="EMBL/GenBank/DDBJ databases">
        <title>Chromosome-level genome assembly of the Eurasian Minnow (Phoxinus phoxinus).</title>
        <authorList>
            <person name="Oriowo T.O."/>
            <person name="Martin S."/>
            <person name="Stange M."/>
            <person name="Chrysostomakis Y."/>
            <person name="Brown T."/>
            <person name="Winkler S."/>
            <person name="Kukowka S."/>
            <person name="Myers E.W."/>
            <person name="Bohne A."/>
        </authorList>
    </citation>
    <scope>NUCLEOTIDE SEQUENCE [LARGE SCALE GENOMIC DNA]</scope>
    <source>
        <strain evidence="18">ZFMK-TIS-60720</strain>
        <tissue evidence="18">Whole Organism</tissue>
    </source>
</reference>
<dbReference type="SMART" id="SM00591">
    <property type="entry name" value="RWD"/>
    <property type="match status" value="1"/>
</dbReference>
<evidence type="ECO:0000256" key="13">
    <source>
        <dbReference type="ARBA" id="ARBA00075535"/>
    </source>
</evidence>
<evidence type="ECO:0000256" key="2">
    <source>
        <dbReference type="ARBA" id="ARBA00004496"/>
    </source>
</evidence>
<dbReference type="SUPFAM" id="SSF54495">
    <property type="entry name" value="UBC-like"/>
    <property type="match status" value="1"/>
</dbReference>
<feature type="compositionally biased region" description="Polar residues" evidence="15">
    <location>
        <begin position="361"/>
        <end position="377"/>
    </location>
</feature>
<evidence type="ECO:0000313" key="19">
    <source>
        <dbReference type="Proteomes" id="UP001364617"/>
    </source>
</evidence>
<comment type="catalytic activity">
    <reaction evidence="1">
        <text>S-ubiquitinyl-[E2 ubiquitin-conjugating enzyme]-L-cysteine + [acceptor protein]-L-lysine = [E2 ubiquitin-conjugating enzyme]-L-cysteine + N(6)-ubiquitinyl-[acceptor protein]-L-lysine.</text>
        <dbReference type="EC" id="2.3.2.27"/>
    </reaction>
</comment>
<feature type="domain" description="RWD" evidence="17">
    <location>
        <begin position="19"/>
        <end position="127"/>
    </location>
</feature>
<comment type="pathway">
    <text evidence="3">Protein modification; protein ubiquitination.</text>
</comment>
<evidence type="ECO:0000259" key="17">
    <source>
        <dbReference type="PROSITE" id="PS50908"/>
    </source>
</evidence>
<keyword evidence="8 14" id="KW-0863">Zinc-finger</keyword>
<dbReference type="InterPro" id="IPR039133">
    <property type="entry name" value="RNF25"/>
</dbReference>
<name>A0AAN9HJ72_9TELE</name>
<dbReference type="PROSITE" id="PS50908">
    <property type="entry name" value="RWD"/>
    <property type="match status" value="1"/>
</dbReference>
<evidence type="ECO:0000256" key="14">
    <source>
        <dbReference type="PROSITE-ProRule" id="PRU00175"/>
    </source>
</evidence>
<evidence type="ECO:0000256" key="4">
    <source>
        <dbReference type="ARBA" id="ARBA00012483"/>
    </source>
</evidence>
<evidence type="ECO:0000256" key="3">
    <source>
        <dbReference type="ARBA" id="ARBA00004906"/>
    </source>
</evidence>
<evidence type="ECO:0000256" key="12">
    <source>
        <dbReference type="ARBA" id="ARBA00067354"/>
    </source>
</evidence>
<dbReference type="GO" id="GO:0016567">
    <property type="term" value="P:protein ubiquitination"/>
    <property type="evidence" value="ECO:0007669"/>
    <property type="project" value="TreeGrafter"/>
</dbReference>
<dbReference type="Pfam" id="PF17123">
    <property type="entry name" value="zf-RING_11"/>
    <property type="match status" value="1"/>
</dbReference>
<evidence type="ECO:0000256" key="8">
    <source>
        <dbReference type="ARBA" id="ARBA00022771"/>
    </source>
</evidence>
<feature type="compositionally biased region" description="Basic residues" evidence="15">
    <location>
        <begin position="446"/>
        <end position="460"/>
    </location>
</feature>
<keyword evidence="9" id="KW-0833">Ubl conjugation pathway</keyword>
<dbReference type="Pfam" id="PF05773">
    <property type="entry name" value="RWD"/>
    <property type="match status" value="1"/>
</dbReference>
<evidence type="ECO:0000256" key="5">
    <source>
        <dbReference type="ARBA" id="ARBA00022490"/>
    </source>
</evidence>
<dbReference type="Gene3D" id="3.10.110.10">
    <property type="entry name" value="Ubiquitin Conjugating Enzyme"/>
    <property type="match status" value="1"/>
</dbReference>
<feature type="compositionally biased region" description="Polar residues" evidence="15">
    <location>
        <begin position="293"/>
        <end position="311"/>
    </location>
</feature>
<dbReference type="AlphaFoldDB" id="A0AAN9HJ72"/>
<dbReference type="CDD" id="cd16470">
    <property type="entry name" value="RING-H2_RNF25"/>
    <property type="match status" value="1"/>
</dbReference>
<evidence type="ECO:0000256" key="11">
    <source>
        <dbReference type="ARBA" id="ARBA00060737"/>
    </source>
</evidence>
<dbReference type="CDD" id="cd23818">
    <property type="entry name" value="RWD_RNF25"/>
    <property type="match status" value="1"/>
</dbReference>
<proteinExistence type="inferred from homology"/>
<dbReference type="SUPFAM" id="SSF57850">
    <property type="entry name" value="RING/U-box"/>
    <property type="match status" value="1"/>
</dbReference>
<evidence type="ECO:0000259" key="16">
    <source>
        <dbReference type="PROSITE" id="PS50089"/>
    </source>
</evidence>
<dbReference type="GO" id="GO:0005634">
    <property type="term" value="C:nucleus"/>
    <property type="evidence" value="ECO:0007669"/>
    <property type="project" value="TreeGrafter"/>
</dbReference>
<dbReference type="Gene3D" id="3.30.40.10">
    <property type="entry name" value="Zinc/RING finger domain, C3HC4 (zinc finger)"/>
    <property type="match status" value="1"/>
</dbReference>
<accession>A0AAN9HJ72</accession>
<comment type="subcellular location">
    <subcellularLocation>
        <location evidence="2">Cytoplasm</location>
    </subcellularLocation>
</comment>
<keyword evidence="7" id="KW-0479">Metal-binding</keyword>
<keyword evidence="6" id="KW-0808">Transferase</keyword>
<feature type="compositionally biased region" description="Basic and acidic residues" evidence="15">
    <location>
        <begin position="312"/>
        <end position="323"/>
    </location>
</feature>
<evidence type="ECO:0000256" key="10">
    <source>
        <dbReference type="ARBA" id="ARBA00022833"/>
    </source>
</evidence>
<dbReference type="InterPro" id="IPR006575">
    <property type="entry name" value="RWD_dom"/>
</dbReference>
<feature type="region of interest" description="Disordered" evidence="15">
    <location>
        <begin position="437"/>
        <end position="508"/>
    </location>
</feature>
<gene>
    <name evidence="18" type="ORF">R3I93_001839</name>
</gene>
<dbReference type="InterPro" id="IPR001841">
    <property type="entry name" value="Znf_RING"/>
</dbReference>
<feature type="region of interest" description="Disordered" evidence="15">
    <location>
        <begin position="271"/>
        <end position="377"/>
    </location>
</feature>
<comment type="similarity">
    <text evidence="11">Belongs to the RNF25 family.</text>
</comment>
<protein>
    <recommendedName>
        <fullName evidence="12">E3 ubiquitin-protein ligase RNF25</fullName>
        <ecNumber evidence="4">2.3.2.27</ecNumber>
    </recommendedName>
    <alternativeName>
        <fullName evidence="13">RING finger protein 25</fullName>
    </alternativeName>
</protein>
<dbReference type="PROSITE" id="PS50089">
    <property type="entry name" value="ZF_RING_2"/>
    <property type="match status" value="1"/>
</dbReference>
<evidence type="ECO:0000256" key="1">
    <source>
        <dbReference type="ARBA" id="ARBA00000900"/>
    </source>
</evidence>
<dbReference type="GO" id="GO:0008270">
    <property type="term" value="F:zinc ion binding"/>
    <property type="evidence" value="ECO:0007669"/>
    <property type="project" value="UniProtKB-KW"/>
</dbReference>
<evidence type="ECO:0000313" key="18">
    <source>
        <dbReference type="EMBL" id="KAK7174758.1"/>
    </source>
</evidence>
<dbReference type="PANTHER" id="PTHR13198:SF4">
    <property type="entry name" value="E3 UBIQUITIN-PROTEIN LIGASE RNF25"/>
    <property type="match status" value="1"/>
</dbReference>
<dbReference type="GO" id="GO:0005737">
    <property type="term" value="C:cytoplasm"/>
    <property type="evidence" value="ECO:0007669"/>
    <property type="project" value="UniProtKB-SubCell"/>
</dbReference>
<feature type="compositionally biased region" description="Low complexity" evidence="15">
    <location>
        <begin position="281"/>
        <end position="292"/>
    </location>
</feature>
<dbReference type="SMART" id="SM00184">
    <property type="entry name" value="RING"/>
    <property type="match status" value="1"/>
</dbReference>
<dbReference type="EC" id="2.3.2.27" evidence="4"/>
<dbReference type="EMBL" id="JAYKXH010000002">
    <property type="protein sequence ID" value="KAK7174758.1"/>
    <property type="molecule type" value="Genomic_DNA"/>
</dbReference>